<feature type="domain" description="Single-stranded DNA-binding protein BPT7" evidence="1">
    <location>
        <begin position="24"/>
        <end position="189"/>
    </location>
</feature>
<dbReference type="RefSeq" id="WP_055985115.1">
    <property type="nucleotide sequence ID" value="NZ_FMZQ01000003.1"/>
</dbReference>
<dbReference type="SUPFAM" id="SSF50249">
    <property type="entry name" value="Nucleic acid-binding proteins"/>
    <property type="match status" value="1"/>
</dbReference>
<evidence type="ECO:0000259" key="1">
    <source>
        <dbReference type="Pfam" id="PF21265"/>
    </source>
</evidence>
<gene>
    <name evidence="2" type="ORF">SAMN05216576_10399</name>
</gene>
<dbReference type="Pfam" id="PF21265">
    <property type="entry name" value="SBB_T7"/>
    <property type="match status" value="1"/>
</dbReference>
<dbReference type="Gene3D" id="2.40.50.140">
    <property type="entry name" value="Nucleic acid-binding proteins"/>
    <property type="match status" value="1"/>
</dbReference>
<name>A0A1G6LNY4_9GAMM</name>
<dbReference type="AlphaFoldDB" id="A0A1G6LNY4"/>
<accession>A0A1G6LNY4</accession>
<reference evidence="3" key="1">
    <citation type="submission" date="2016-10" db="EMBL/GenBank/DDBJ databases">
        <authorList>
            <person name="Varghese N."/>
            <person name="Submissions S."/>
        </authorList>
    </citation>
    <scope>NUCLEOTIDE SEQUENCE [LARGE SCALE GENOMIC DNA]</scope>
    <source>
        <strain evidence="3">DSM 26382</strain>
    </source>
</reference>
<dbReference type="InterPro" id="IPR012340">
    <property type="entry name" value="NA-bd_OB-fold"/>
</dbReference>
<dbReference type="EMBL" id="FMZQ01000003">
    <property type="protein sequence ID" value="SDC44982.1"/>
    <property type="molecule type" value="Genomic_DNA"/>
</dbReference>
<keyword evidence="3" id="KW-1185">Reference proteome</keyword>
<proteinExistence type="predicted"/>
<dbReference type="Proteomes" id="UP000199467">
    <property type="component" value="Unassembled WGS sequence"/>
</dbReference>
<evidence type="ECO:0000313" key="3">
    <source>
        <dbReference type="Proteomes" id="UP000199467"/>
    </source>
</evidence>
<protein>
    <recommendedName>
        <fullName evidence="1">Single-stranded DNA-binding protein BPT7 domain-containing protein</fullName>
    </recommendedName>
</protein>
<sequence length="239" mass="26202">MSTDKKKRTILKARTPRGVFRFPALDKPDYGTEAFPNPDGQYKVGVILSEEAAQPLLKTLAPLLDQAIAEGQEGFAGLKVEQRKKLKELKVNDLFSVEYDKETEEPTGNLIFNFKMKASGTSVDSGMTYTRKRRPALFDAKGKLLTGKLPEICDGTVGIVAFEALPYFISAIGMAGLILHLEAVQIIELQSDHRHTAADYGFDEEEGWSVPEQARPPAAVISIAINCRQCLASQGSQAD</sequence>
<evidence type="ECO:0000313" key="2">
    <source>
        <dbReference type="EMBL" id="SDC44982.1"/>
    </source>
</evidence>
<organism evidence="2 3">
    <name type="scientific">Ectopseudomonas chengduensis</name>
    <dbReference type="NCBI Taxonomy" id="489632"/>
    <lineage>
        <taxon>Bacteria</taxon>
        <taxon>Pseudomonadati</taxon>
        <taxon>Pseudomonadota</taxon>
        <taxon>Gammaproteobacteria</taxon>
        <taxon>Pseudomonadales</taxon>
        <taxon>Pseudomonadaceae</taxon>
        <taxon>Ectopseudomonas</taxon>
    </lineage>
</organism>
<dbReference type="InterPro" id="IPR049476">
    <property type="entry name" value="SBB_BPT7"/>
</dbReference>